<evidence type="ECO:0000256" key="1">
    <source>
        <dbReference type="ARBA" id="ARBA00004496"/>
    </source>
</evidence>
<evidence type="ECO:0000256" key="3">
    <source>
        <dbReference type="ARBA" id="ARBA00022490"/>
    </source>
</evidence>
<feature type="short sequence motif" description="Beta-hairpin" evidence="12">
    <location>
        <begin position="111"/>
        <end position="134"/>
    </location>
</feature>
<dbReference type="PROSITE" id="PS51192">
    <property type="entry name" value="HELICASE_ATP_BIND_1"/>
    <property type="match status" value="1"/>
</dbReference>
<dbReference type="OrthoDB" id="9806651at2"/>
<dbReference type="STRING" id="1702221.AALO17_24040"/>
<gene>
    <name evidence="12" type="primary">uvrB</name>
    <name evidence="19" type="ORF">AALO17_24040</name>
</gene>
<dbReference type="GO" id="GO:0005737">
    <property type="term" value="C:cytoplasm"/>
    <property type="evidence" value="ECO:0007669"/>
    <property type="project" value="UniProtKB-SubCell"/>
</dbReference>
<dbReference type="PROSITE" id="PS51194">
    <property type="entry name" value="HELICASE_CTER"/>
    <property type="match status" value="1"/>
</dbReference>
<evidence type="ECO:0000256" key="11">
    <source>
        <dbReference type="ARBA" id="ARBA00029504"/>
    </source>
</evidence>
<evidence type="ECO:0000313" key="20">
    <source>
        <dbReference type="Proteomes" id="UP000069771"/>
    </source>
</evidence>
<evidence type="ECO:0000256" key="6">
    <source>
        <dbReference type="ARBA" id="ARBA00022769"/>
    </source>
</evidence>
<dbReference type="InterPro" id="IPR004807">
    <property type="entry name" value="UvrB"/>
</dbReference>
<keyword evidence="12 13" id="KW-0742">SOS response</keyword>
<dbReference type="Pfam" id="PF00271">
    <property type="entry name" value="Helicase_C"/>
    <property type="match status" value="1"/>
</dbReference>
<dbReference type="NCBIfam" id="TIGR00631">
    <property type="entry name" value="uvrb"/>
    <property type="match status" value="1"/>
</dbReference>
<dbReference type="Gene3D" id="4.10.860.10">
    <property type="entry name" value="UVR domain"/>
    <property type="match status" value="1"/>
</dbReference>
<protein>
    <recommendedName>
        <fullName evidence="11 12">UvrABC system protein B</fullName>
        <shortName evidence="12">Protein UvrB</shortName>
    </recommendedName>
    <alternativeName>
        <fullName evidence="12">Excinuclease ABC subunit B</fullName>
    </alternativeName>
</protein>
<keyword evidence="3 12" id="KW-0963">Cytoplasm</keyword>
<dbReference type="GO" id="GO:0005524">
    <property type="term" value="F:ATP binding"/>
    <property type="evidence" value="ECO:0007669"/>
    <property type="project" value="UniProtKB-UniRule"/>
</dbReference>
<evidence type="ECO:0000256" key="15">
    <source>
        <dbReference type="SAM" id="MobiDB-lite"/>
    </source>
</evidence>
<evidence type="ECO:0000256" key="13">
    <source>
        <dbReference type="RuleBase" id="RU003587"/>
    </source>
</evidence>
<dbReference type="InterPro" id="IPR041471">
    <property type="entry name" value="UvrB_inter"/>
</dbReference>
<dbReference type="GO" id="GO:0016887">
    <property type="term" value="F:ATP hydrolysis activity"/>
    <property type="evidence" value="ECO:0007669"/>
    <property type="project" value="InterPro"/>
</dbReference>
<dbReference type="Pfam" id="PF17757">
    <property type="entry name" value="UvrB_inter"/>
    <property type="match status" value="1"/>
</dbReference>
<dbReference type="InterPro" id="IPR014001">
    <property type="entry name" value="Helicase_ATP-bd"/>
</dbReference>
<dbReference type="InterPro" id="IPR024759">
    <property type="entry name" value="UvrB_YAD/RRR_dom"/>
</dbReference>
<accession>A0A140DY11</accession>
<comment type="function">
    <text evidence="12">The UvrABC repair system catalyzes the recognition and processing of DNA lesions. A damage recognition complex composed of 2 UvrA and 2 UvrB subunits scans DNA for abnormalities. Upon binding of the UvrA(2)B(2) complex to a putative damaged site, the DNA wraps around one UvrB monomer. DNA wrap is dependent on ATP binding by UvrB and probably causes local melting of the DNA helix, facilitating insertion of UvrB beta-hairpin between the DNA strands. Then UvrB probes one DNA strand for the presence of a lesion. If a lesion is found the UvrA subunits dissociate and the UvrB-DNA preincision complex is formed. This complex is subsequently bound by UvrC and the second UvrB is released. If no lesion is found, the DNA wraps around the other UvrB subunit that will check the other stand for damage.</text>
</comment>
<feature type="binding site" evidence="12">
    <location>
        <begin position="58"/>
        <end position="65"/>
    </location>
    <ligand>
        <name>ATP</name>
        <dbReference type="ChEBI" id="CHEBI:30616"/>
    </ligand>
</feature>
<keyword evidence="14" id="KW-0175">Coiled coil</keyword>
<evidence type="ECO:0000256" key="2">
    <source>
        <dbReference type="ARBA" id="ARBA00008533"/>
    </source>
</evidence>
<keyword evidence="7 12" id="KW-0067">ATP-binding</keyword>
<evidence type="ECO:0000256" key="9">
    <source>
        <dbReference type="ARBA" id="ARBA00023204"/>
    </source>
</evidence>
<dbReference type="PANTHER" id="PTHR24029">
    <property type="entry name" value="UVRABC SYSTEM PROTEIN B"/>
    <property type="match status" value="1"/>
</dbReference>
<dbReference type="Pfam" id="PF04851">
    <property type="entry name" value="ResIII"/>
    <property type="match status" value="1"/>
</dbReference>
<dbReference type="Gene3D" id="3.40.50.300">
    <property type="entry name" value="P-loop containing nucleotide triphosphate hydrolases"/>
    <property type="match status" value="3"/>
</dbReference>
<dbReference type="PATRIC" id="fig|1702221.3.peg.2335"/>
<feature type="coiled-coil region" evidence="14">
    <location>
        <begin position="636"/>
        <end position="663"/>
    </location>
</feature>
<dbReference type="Pfam" id="PF02151">
    <property type="entry name" value="UVR"/>
    <property type="match status" value="1"/>
</dbReference>
<dbReference type="CDD" id="cd17916">
    <property type="entry name" value="DEXHc_UvrB"/>
    <property type="match status" value="1"/>
</dbReference>
<keyword evidence="20" id="KW-1185">Reference proteome</keyword>
<keyword evidence="5 12" id="KW-0227">DNA damage</keyword>
<feature type="domain" description="Helicase ATP-binding" evidence="17">
    <location>
        <begin position="45"/>
        <end position="198"/>
    </location>
</feature>
<dbReference type="EMBL" id="CP011391">
    <property type="protein sequence ID" value="AMK55538.1"/>
    <property type="molecule type" value="Genomic_DNA"/>
</dbReference>
<dbReference type="GO" id="GO:0006289">
    <property type="term" value="P:nucleotide-excision repair"/>
    <property type="evidence" value="ECO:0007669"/>
    <property type="project" value="UniProtKB-UniRule"/>
</dbReference>
<evidence type="ECO:0000256" key="5">
    <source>
        <dbReference type="ARBA" id="ARBA00022763"/>
    </source>
</evidence>
<evidence type="ECO:0000256" key="4">
    <source>
        <dbReference type="ARBA" id="ARBA00022741"/>
    </source>
</evidence>
<dbReference type="InterPro" id="IPR036876">
    <property type="entry name" value="UVR_dom_sf"/>
</dbReference>
<comment type="domain">
    <text evidence="12">The beta-hairpin motif is involved in DNA binding.</text>
</comment>
<dbReference type="NCBIfam" id="NF003673">
    <property type="entry name" value="PRK05298.1"/>
    <property type="match status" value="1"/>
</dbReference>
<evidence type="ECO:0000313" key="19">
    <source>
        <dbReference type="EMBL" id="AMK55538.1"/>
    </source>
</evidence>
<evidence type="ECO:0000256" key="14">
    <source>
        <dbReference type="SAM" id="Coils"/>
    </source>
</evidence>
<dbReference type="InterPro" id="IPR001943">
    <property type="entry name" value="UVR_dom"/>
</dbReference>
<dbReference type="SUPFAM" id="SSF52540">
    <property type="entry name" value="P-loop containing nucleoside triphosphate hydrolases"/>
    <property type="match status" value="2"/>
</dbReference>
<comment type="similarity">
    <text evidence="2 12 13">Belongs to the UvrB family.</text>
</comment>
<reference evidence="19 20" key="1">
    <citation type="journal article" date="2016" name="Gut Pathog.">
        <title>Whole genome sequencing of "Faecalibaculum rodentium" ALO17, isolated from C57BL/6J laboratory mouse feces.</title>
        <authorList>
            <person name="Lim S."/>
            <person name="Chang D.H."/>
            <person name="Ahn S."/>
            <person name="Kim B.C."/>
        </authorList>
    </citation>
    <scope>NUCLEOTIDE SEQUENCE [LARGE SCALE GENOMIC DNA]</scope>
    <source>
        <strain evidence="19 20">Alo17</strain>
    </source>
</reference>
<sequence length="678" mass="77492">MAEEQTAASVTEQKEGKGREPGTFQLVSDYKPSGDQPEAIKELVEGVKEGKQCQVLMGATGTGKTFTISNVIEQVGRPTLVFAHNKTLASQLYAEFKEFFPHNHVEYFVSYFDYYQPEAYIPKSDTYIDKNTKTNEELDMLRLAAANAALNHRDTIIVASVASIYGASNPDQYRDMIETVRVGQEIDRRELMQFLVRQQYKRNDMDPVRGTFRVRGDTIEISPGHTDRYLIRIEMFGDEIDRITQVDPLTGKVQQAYSVYNIYPANGYATSMDIMRRAAGTIEAELEDRLKFYKEEGKPLEAERLEQRCRYDIEALREFGVCPGIENYSRHIDGRKPGEKPYTLFDYLPEDFLLVVDESHASLPQIRGMYNGDRARKETLVEYGFRLPSALDNRPLTFPEFEQVTGQSIFVSATPGDYELEKTNQHVVEQIIRPTGLLDPEVEVRPTEGQIDDLVDEIRQRIAAGERTLVTTLTVRMAEDLTEYLKNLDIKVAWLHHEVKTIERTEIIHDLREGKYDVLVGINLLREGLDIPEVGLIAILDADKEGFLRSRRSLIQIIGRAARNAHGKVIMYGDKMTDSMKEAIAETKRRRGIQMRYNEEHGIVPKTVLKPIRDIVRSKETKAEASRYLKKKKIGKKAAQKLIEDMELEMREAAKELDFERAAQLRDMILELKAESAA</sequence>
<dbReference type="GeneID" id="78478933"/>
<dbReference type="InterPro" id="IPR006935">
    <property type="entry name" value="Helicase/UvrB_N"/>
</dbReference>
<name>A0A140DY11_9FIRM</name>
<feature type="domain" description="Helicase C-terminal" evidence="18">
    <location>
        <begin position="450"/>
        <end position="612"/>
    </location>
</feature>
<keyword evidence="8 12" id="KW-0267">Excision nuclease</keyword>
<feature type="region of interest" description="Disordered" evidence="15">
    <location>
        <begin position="1"/>
        <end position="35"/>
    </location>
</feature>
<dbReference type="SUPFAM" id="SSF46600">
    <property type="entry name" value="C-terminal UvrC-binding domain of UvrB"/>
    <property type="match status" value="1"/>
</dbReference>
<dbReference type="GO" id="GO:0003677">
    <property type="term" value="F:DNA binding"/>
    <property type="evidence" value="ECO:0007669"/>
    <property type="project" value="UniProtKB-UniRule"/>
</dbReference>
<feature type="compositionally biased region" description="Polar residues" evidence="15">
    <location>
        <begin position="1"/>
        <end position="11"/>
    </location>
</feature>
<evidence type="ECO:0000256" key="7">
    <source>
        <dbReference type="ARBA" id="ARBA00022840"/>
    </source>
</evidence>
<dbReference type="Pfam" id="PF12344">
    <property type="entry name" value="UvrB"/>
    <property type="match status" value="1"/>
</dbReference>
<dbReference type="SMART" id="SM00490">
    <property type="entry name" value="HELICc"/>
    <property type="match status" value="1"/>
</dbReference>
<keyword evidence="4 12" id="KW-0547">Nucleotide-binding</keyword>
<keyword evidence="6 12" id="KW-0228">DNA excision</keyword>
<dbReference type="GO" id="GO:0009380">
    <property type="term" value="C:excinuclease repair complex"/>
    <property type="evidence" value="ECO:0007669"/>
    <property type="project" value="InterPro"/>
</dbReference>
<feature type="domain" description="UVR" evidence="16">
    <location>
        <begin position="640"/>
        <end position="675"/>
    </location>
</feature>
<dbReference type="KEGG" id="fro:AALO17_24040"/>
<dbReference type="PROSITE" id="PS50151">
    <property type="entry name" value="UVR"/>
    <property type="match status" value="1"/>
</dbReference>
<keyword evidence="9 12" id="KW-0234">DNA repair</keyword>
<dbReference type="GO" id="GO:0009432">
    <property type="term" value="P:SOS response"/>
    <property type="evidence" value="ECO:0007669"/>
    <property type="project" value="UniProtKB-UniRule"/>
</dbReference>
<organism evidence="19 20">
    <name type="scientific">Faecalibaculum rodentium</name>
    <dbReference type="NCBI Taxonomy" id="1702221"/>
    <lineage>
        <taxon>Bacteria</taxon>
        <taxon>Bacillati</taxon>
        <taxon>Bacillota</taxon>
        <taxon>Erysipelotrichia</taxon>
        <taxon>Erysipelotrichales</taxon>
        <taxon>Erysipelotrichaceae</taxon>
        <taxon>Faecalibaculum</taxon>
    </lineage>
</organism>
<dbReference type="InterPro" id="IPR027417">
    <property type="entry name" value="P-loop_NTPase"/>
</dbReference>
<dbReference type="Proteomes" id="UP000069771">
    <property type="component" value="Chromosome"/>
</dbReference>
<proteinExistence type="inferred from homology"/>
<dbReference type="CDD" id="cd18790">
    <property type="entry name" value="SF2_C_UvrB"/>
    <property type="match status" value="1"/>
</dbReference>
<evidence type="ECO:0000256" key="8">
    <source>
        <dbReference type="ARBA" id="ARBA00022881"/>
    </source>
</evidence>
<evidence type="ECO:0000256" key="12">
    <source>
        <dbReference type="HAMAP-Rule" id="MF_00204"/>
    </source>
</evidence>
<dbReference type="HAMAP" id="MF_00204">
    <property type="entry name" value="UvrB"/>
    <property type="match status" value="1"/>
</dbReference>
<comment type="subcellular location">
    <subcellularLocation>
        <location evidence="1 12 13">Cytoplasm</location>
    </subcellularLocation>
</comment>
<dbReference type="SMART" id="SM00487">
    <property type="entry name" value="DEXDc"/>
    <property type="match status" value="1"/>
</dbReference>
<dbReference type="RefSeq" id="WP_082743386.1">
    <property type="nucleotide sequence ID" value="NZ_CAJTBG010000003.1"/>
</dbReference>
<evidence type="ECO:0000259" key="16">
    <source>
        <dbReference type="PROSITE" id="PS50151"/>
    </source>
</evidence>
<evidence type="ECO:0000256" key="10">
    <source>
        <dbReference type="ARBA" id="ARBA00026033"/>
    </source>
</evidence>
<dbReference type="InterPro" id="IPR001650">
    <property type="entry name" value="Helicase_C-like"/>
</dbReference>
<comment type="subunit">
    <text evidence="10 12 13">Forms a heterotetramer with UvrA during the search for lesions. Interacts with UvrC in an incision complex.</text>
</comment>
<dbReference type="AlphaFoldDB" id="A0A140DY11"/>
<evidence type="ECO:0000259" key="18">
    <source>
        <dbReference type="PROSITE" id="PS51194"/>
    </source>
</evidence>
<dbReference type="PANTHER" id="PTHR24029:SF0">
    <property type="entry name" value="UVRABC SYSTEM PROTEIN B"/>
    <property type="match status" value="1"/>
</dbReference>
<dbReference type="GO" id="GO:0009381">
    <property type="term" value="F:excinuclease ABC activity"/>
    <property type="evidence" value="ECO:0007669"/>
    <property type="project" value="UniProtKB-UniRule"/>
</dbReference>
<evidence type="ECO:0000259" key="17">
    <source>
        <dbReference type="PROSITE" id="PS51192"/>
    </source>
</evidence>